<dbReference type="Pfam" id="PF00472">
    <property type="entry name" value="RF-1"/>
    <property type="match status" value="1"/>
</dbReference>
<dbReference type="EMBL" id="JBBJBU010000012">
    <property type="protein sequence ID" value="KAK7203361.1"/>
    <property type="molecule type" value="Genomic_DNA"/>
</dbReference>
<dbReference type="PANTHER" id="PTHR43804">
    <property type="entry name" value="LD18447P"/>
    <property type="match status" value="1"/>
</dbReference>
<evidence type="ECO:0000259" key="6">
    <source>
        <dbReference type="PROSITE" id="PS00745"/>
    </source>
</evidence>
<evidence type="ECO:0000313" key="7">
    <source>
        <dbReference type="EMBL" id="KAK7203361.1"/>
    </source>
</evidence>
<comment type="caution">
    <text evidence="7">The sequence shown here is derived from an EMBL/GenBank/DDBJ whole genome shotgun (WGS) entry which is preliminary data.</text>
</comment>
<evidence type="ECO:0000313" key="8">
    <source>
        <dbReference type="Proteomes" id="UP001498771"/>
    </source>
</evidence>
<dbReference type="Gene3D" id="3.30.70.1660">
    <property type="match status" value="2"/>
</dbReference>
<dbReference type="GeneID" id="90036388"/>
<proteinExistence type="inferred from homology"/>
<keyword evidence="3" id="KW-0648">Protein biosynthesis</keyword>
<dbReference type="RefSeq" id="XP_064766394.1">
    <property type="nucleotide sequence ID" value="XM_064910876.1"/>
</dbReference>
<dbReference type="Proteomes" id="UP001498771">
    <property type="component" value="Unassembled WGS sequence"/>
</dbReference>
<accession>A0ABR1F0I5</accession>
<evidence type="ECO:0000256" key="4">
    <source>
        <dbReference type="SAM" id="Coils"/>
    </source>
</evidence>
<comment type="similarity">
    <text evidence="1">Belongs to the prokaryotic/mitochondrial release factor family.</text>
</comment>
<dbReference type="InterPro" id="IPR045853">
    <property type="entry name" value="Pep_chain_release_fac_I_sf"/>
</dbReference>
<keyword evidence="8" id="KW-1185">Reference proteome</keyword>
<name>A0ABR1F0I5_9ASCO</name>
<evidence type="ECO:0000256" key="5">
    <source>
        <dbReference type="SAM" id="MobiDB-lite"/>
    </source>
</evidence>
<protein>
    <recommendedName>
        <fullName evidence="6">Prokaryotic-type class I peptide chain release factors domain-containing protein</fullName>
    </recommendedName>
</protein>
<dbReference type="Pfam" id="PF03462">
    <property type="entry name" value="PCRF"/>
    <property type="match status" value="1"/>
</dbReference>
<evidence type="ECO:0000256" key="1">
    <source>
        <dbReference type="ARBA" id="ARBA00010835"/>
    </source>
</evidence>
<feature type="region of interest" description="Disordered" evidence="5">
    <location>
        <begin position="340"/>
        <end position="359"/>
    </location>
</feature>
<dbReference type="InterPro" id="IPR050057">
    <property type="entry name" value="Prokaryotic/Mito_RF"/>
</dbReference>
<feature type="domain" description="Prokaryotic-type class I peptide chain release factors" evidence="6">
    <location>
        <begin position="283"/>
        <end position="299"/>
    </location>
</feature>
<keyword evidence="4" id="KW-0175">Coiled coil</keyword>
<dbReference type="InterPro" id="IPR005139">
    <property type="entry name" value="PCRF"/>
</dbReference>
<dbReference type="PROSITE" id="PS00745">
    <property type="entry name" value="RF_PROK_I"/>
    <property type="match status" value="1"/>
</dbReference>
<dbReference type="Gene3D" id="6.10.140.1950">
    <property type="match status" value="1"/>
</dbReference>
<organism evidence="7 8">
    <name type="scientific">Myxozyma melibiosi</name>
    <dbReference type="NCBI Taxonomy" id="54550"/>
    <lineage>
        <taxon>Eukaryota</taxon>
        <taxon>Fungi</taxon>
        <taxon>Dikarya</taxon>
        <taxon>Ascomycota</taxon>
        <taxon>Saccharomycotina</taxon>
        <taxon>Lipomycetes</taxon>
        <taxon>Lipomycetales</taxon>
        <taxon>Lipomycetaceae</taxon>
        <taxon>Myxozyma</taxon>
    </lineage>
</organism>
<feature type="coiled-coil region" evidence="4">
    <location>
        <begin position="52"/>
        <end position="143"/>
    </location>
</feature>
<reference evidence="7 8" key="1">
    <citation type="submission" date="2024-03" db="EMBL/GenBank/DDBJ databases">
        <title>Genome-scale model development and genomic sequencing of the oleaginous clade Lipomyces.</title>
        <authorList>
            <consortium name="Lawrence Berkeley National Laboratory"/>
            <person name="Czajka J.J."/>
            <person name="Han Y."/>
            <person name="Kim J."/>
            <person name="Mondo S.J."/>
            <person name="Hofstad B.A."/>
            <person name="Robles A."/>
            <person name="Haridas S."/>
            <person name="Riley R."/>
            <person name="LaButti K."/>
            <person name="Pangilinan J."/>
            <person name="Andreopoulos W."/>
            <person name="Lipzen A."/>
            <person name="Yan J."/>
            <person name="Wang M."/>
            <person name="Ng V."/>
            <person name="Grigoriev I.V."/>
            <person name="Spatafora J.W."/>
            <person name="Magnuson J.K."/>
            <person name="Baker S.E."/>
            <person name="Pomraning K.R."/>
        </authorList>
    </citation>
    <scope>NUCLEOTIDE SEQUENCE [LARGE SCALE GENOMIC DNA]</scope>
    <source>
        <strain evidence="7 8">Phaff 52-87</strain>
    </source>
</reference>
<gene>
    <name evidence="7" type="ORF">BZA70DRAFT_260277</name>
</gene>
<evidence type="ECO:0000256" key="2">
    <source>
        <dbReference type="ARBA" id="ARBA00022481"/>
    </source>
</evidence>
<evidence type="ECO:0000256" key="3">
    <source>
        <dbReference type="ARBA" id="ARBA00022917"/>
    </source>
</evidence>
<dbReference type="SUPFAM" id="SSF75620">
    <property type="entry name" value="Release factor"/>
    <property type="match status" value="1"/>
</dbReference>
<dbReference type="Gene3D" id="3.30.160.20">
    <property type="match status" value="1"/>
</dbReference>
<sequence>MQAIRRSMARLLVPARSRNHYVVRHVPSRFSFMRMYSTEPAESIPDDEYILSPELRAKAESLKAEYDQLTASLAEAYDNAKMRQHAKLEALVNYATAYERSSAELADLEELASATDKDSLQLRDEALGEMQEIKVSMAGLKEKIQRLLIPPHPFADYPCIMEFRPGVGGSEAAIFTKNLMEMYQNYCQNMRWKFSVLEYHPSGDGSGITEGILAIEEPGAYDRLRFEGGVHRVQRIPETESKGRVHTSTAAIVVLPQLDQGDENSNEAERSFAPGEVRVDVMRARGAGGQHVNTTDSAVRLTHIPTGIVVAMQDQRSQHKNKARAYMILRARLAEKEHNEKVIKDRQARTSQVTTTDRSDKLRTYNYPQNRVTDHRCGFTMHDLPGCMDGSALDTLLDKVQEWATNEEVKNLQFQ</sequence>
<dbReference type="PANTHER" id="PTHR43804:SF7">
    <property type="entry name" value="LD18447P"/>
    <property type="match status" value="1"/>
</dbReference>
<keyword evidence="2" id="KW-0488">Methylation</keyword>
<dbReference type="InterPro" id="IPR000352">
    <property type="entry name" value="Pep_chain_release_fac_I"/>
</dbReference>
<dbReference type="SMART" id="SM00937">
    <property type="entry name" value="PCRF"/>
    <property type="match status" value="1"/>
</dbReference>